<feature type="compositionally biased region" description="Basic and acidic residues" evidence="4">
    <location>
        <begin position="167"/>
        <end position="178"/>
    </location>
</feature>
<dbReference type="PANTHER" id="PTHR23236">
    <property type="entry name" value="EUKARYOTIC TRANSLATION INITIATION FACTOR 4B/4H"/>
    <property type="match status" value="1"/>
</dbReference>
<dbReference type="InterPro" id="IPR001878">
    <property type="entry name" value="Znf_CCHC"/>
</dbReference>
<evidence type="ECO:0000256" key="1">
    <source>
        <dbReference type="ARBA" id="ARBA00022884"/>
    </source>
</evidence>
<feature type="compositionally biased region" description="Polar residues" evidence="4">
    <location>
        <begin position="442"/>
        <end position="460"/>
    </location>
</feature>
<evidence type="ECO:0000259" key="6">
    <source>
        <dbReference type="PROSITE" id="PS50158"/>
    </source>
</evidence>
<dbReference type="CDD" id="cd12271">
    <property type="entry name" value="RRM1_PHIP1"/>
    <property type="match status" value="1"/>
</dbReference>
<evidence type="ECO:0000256" key="4">
    <source>
        <dbReference type="SAM" id="MobiDB-lite"/>
    </source>
</evidence>
<feature type="compositionally biased region" description="Basic residues" evidence="4">
    <location>
        <begin position="1"/>
        <end position="10"/>
    </location>
</feature>
<dbReference type="SUPFAM" id="SSF57756">
    <property type="entry name" value="Retrovirus zinc finger-like domains"/>
    <property type="match status" value="1"/>
</dbReference>
<proteinExistence type="predicted"/>
<organism evidence="7 8">
    <name type="scientific">Rhododendron griersonianum</name>
    <dbReference type="NCBI Taxonomy" id="479676"/>
    <lineage>
        <taxon>Eukaryota</taxon>
        <taxon>Viridiplantae</taxon>
        <taxon>Streptophyta</taxon>
        <taxon>Embryophyta</taxon>
        <taxon>Tracheophyta</taxon>
        <taxon>Spermatophyta</taxon>
        <taxon>Magnoliopsida</taxon>
        <taxon>eudicotyledons</taxon>
        <taxon>Gunneridae</taxon>
        <taxon>Pentapetalae</taxon>
        <taxon>asterids</taxon>
        <taxon>Ericales</taxon>
        <taxon>Ericaceae</taxon>
        <taxon>Ericoideae</taxon>
        <taxon>Rhodoreae</taxon>
        <taxon>Rhododendron</taxon>
    </lineage>
</organism>
<sequence>MVLSNKKLKQKLRDSVAESLTASEGAQKDRTKSQPQHSLTSLLGSATRKPRLSKREKRRKTPSLGEKRSETTPSSQGLEVVLRVVEIGDDSEKENGNKKKKKKEKRKIDEAGLESGGAESIENVVAKKSKKKKLEREEAGLESGGSGLVESGVAKKSKKKKKKKKKKDENGGVKEGEKSANGVSELGGMESIMATDGQEIKEVATKVYVGGIPYYSTEDDIRSYFESCGTITEVDCMKFPESGKFRGIAIINFKTEAAAKRALDYDGSDMGGLFLKIQPYKSTKPKKASNFTPAIMKGYNRIYVGNLSWEITEDELRKLFLGCNISAIRFGKDKETGEFRGYAHVDFVDSLSLNMALKLDQNIVCGRPVGIRCAVPKKATESKSKSMPLSKEADTNSKSMPPPKEADTEEPEPKEAENPGMAAVSGKIRRRTCYECGEKGHLSTSCPKKQPADLTNSSAT</sequence>
<feature type="domain" description="CCHC-type" evidence="6">
    <location>
        <begin position="433"/>
        <end position="448"/>
    </location>
</feature>
<dbReference type="Pfam" id="PF00098">
    <property type="entry name" value="zf-CCHC"/>
    <property type="match status" value="1"/>
</dbReference>
<dbReference type="InterPro" id="IPR034361">
    <property type="entry name" value="PHIP1_RRM1"/>
</dbReference>
<dbReference type="Proteomes" id="UP000823749">
    <property type="component" value="Chromosome 3"/>
</dbReference>
<dbReference type="InterPro" id="IPR036875">
    <property type="entry name" value="Znf_CCHC_sf"/>
</dbReference>
<keyword evidence="2" id="KW-0863">Zinc-finger</keyword>
<feature type="compositionally biased region" description="Polar residues" evidence="4">
    <location>
        <begin position="33"/>
        <end position="44"/>
    </location>
</feature>
<dbReference type="GO" id="GO:0003723">
    <property type="term" value="F:RNA binding"/>
    <property type="evidence" value="ECO:0007669"/>
    <property type="project" value="UniProtKB-UniRule"/>
</dbReference>
<dbReference type="PANTHER" id="PTHR23236:SF24">
    <property type="entry name" value="PHRAGMOPLASTIN INTERACTING PROTEIN 1"/>
    <property type="match status" value="1"/>
</dbReference>
<dbReference type="Gene3D" id="4.10.60.10">
    <property type="entry name" value="Zinc finger, CCHC-type"/>
    <property type="match status" value="1"/>
</dbReference>
<keyword evidence="8" id="KW-1185">Reference proteome</keyword>
<evidence type="ECO:0000313" key="7">
    <source>
        <dbReference type="EMBL" id="KAG5557722.1"/>
    </source>
</evidence>
<dbReference type="GO" id="GO:0008270">
    <property type="term" value="F:zinc ion binding"/>
    <property type="evidence" value="ECO:0007669"/>
    <property type="project" value="UniProtKB-KW"/>
</dbReference>
<dbReference type="SMART" id="SM00343">
    <property type="entry name" value="ZnF_C2HC"/>
    <property type="match status" value="1"/>
</dbReference>
<protein>
    <submittedName>
        <fullName evidence="7">Uncharacterized protein</fullName>
    </submittedName>
</protein>
<feature type="region of interest" description="Disordered" evidence="4">
    <location>
        <begin position="438"/>
        <end position="460"/>
    </location>
</feature>
<dbReference type="Pfam" id="PF00076">
    <property type="entry name" value="RRM_1"/>
    <property type="match status" value="2"/>
</dbReference>
<accession>A0AAV6KYE3</accession>
<dbReference type="PROSITE" id="PS50158">
    <property type="entry name" value="ZF_CCHC"/>
    <property type="match status" value="1"/>
</dbReference>
<reference evidence="7" key="1">
    <citation type="submission" date="2020-08" db="EMBL/GenBank/DDBJ databases">
        <title>Plant Genome Project.</title>
        <authorList>
            <person name="Zhang R.-G."/>
        </authorList>
    </citation>
    <scope>NUCLEOTIDE SEQUENCE</scope>
    <source>
        <strain evidence="7">WSP0</strain>
        <tissue evidence="7">Leaf</tissue>
    </source>
</reference>
<dbReference type="InterPro" id="IPR035979">
    <property type="entry name" value="RBD_domain_sf"/>
</dbReference>
<dbReference type="InterPro" id="IPR012677">
    <property type="entry name" value="Nucleotide-bd_a/b_plait_sf"/>
</dbReference>
<keyword evidence="2" id="KW-0479">Metal-binding</keyword>
<feature type="region of interest" description="Disordered" evidence="4">
    <location>
        <begin position="381"/>
        <end position="425"/>
    </location>
</feature>
<dbReference type="AlphaFoldDB" id="A0AAV6KYE3"/>
<evidence type="ECO:0000256" key="2">
    <source>
        <dbReference type="PROSITE-ProRule" id="PRU00047"/>
    </source>
</evidence>
<feature type="compositionally biased region" description="Basic residues" evidence="4">
    <location>
        <begin position="48"/>
        <end position="61"/>
    </location>
</feature>
<feature type="region of interest" description="Disordered" evidence="4">
    <location>
        <begin position="1"/>
        <end position="183"/>
    </location>
</feature>
<evidence type="ECO:0000256" key="3">
    <source>
        <dbReference type="PROSITE-ProRule" id="PRU00176"/>
    </source>
</evidence>
<comment type="caution">
    <text evidence="7">The sequence shown here is derived from an EMBL/GenBank/DDBJ whole genome shotgun (WGS) entry which is preliminary data.</text>
</comment>
<feature type="compositionally biased region" description="Basic residues" evidence="4">
    <location>
        <begin position="155"/>
        <end position="166"/>
    </location>
</feature>
<dbReference type="Gene3D" id="3.30.70.330">
    <property type="match status" value="2"/>
</dbReference>
<keyword evidence="1 3" id="KW-0694">RNA-binding</keyword>
<dbReference type="InterPro" id="IPR000504">
    <property type="entry name" value="RRM_dom"/>
</dbReference>
<dbReference type="PROSITE" id="PS50102">
    <property type="entry name" value="RRM"/>
    <property type="match status" value="2"/>
</dbReference>
<evidence type="ECO:0000259" key="5">
    <source>
        <dbReference type="PROSITE" id="PS50102"/>
    </source>
</evidence>
<keyword evidence="2" id="KW-0862">Zinc</keyword>
<evidence type="ECO:0000313" key="8">
    <source>
        <dbReference type="Proteomes" id="UP000823749"/>
    </source>
</evidence>
<gene>
    <name evidence="7" type="ORF">RHGRI_007840</name>
</gene>
<dbReference type="SMART" id="SM00360">
    <property type="entry name" value="RRM"/>
    <property type="match status" value="2"/>
</dbReference>
<feature type="domain" description="RRM" evidence="5">
    <location>
        <begin position="300"/>
        <end position="376"/>
    </location>
</feature>
<dbReference type="EMBL" id="JACTNZ010000003">
    <property type="protein sequence ID" value="KAG5557722.1"/>
    <property type="molecule type" value="Genomic_DNA"/>
</dbReference>
<dbReference type="SUPFAM" id="SSF54928">
    <property type="entry name" value="RNA-binding domain, RBD"/>
    <property type="match status" value="2"/>
</dbReference>
<name>A0AAV6KYE3_9ERIC</name>
<feature type="domain" description="RRM" evidence="5">
    <location>
        <begin position="205"/>
        <end position="282"/>
    </location>
</feature>